<protein>
    <submittedName>
        <fullName evidence="4">Ral GTPase-activating subunit alpha-1</fullName>
    </submittedName>
</protein>
<dbReference type="Proteomes" id="UP000276133">
    <property type="component" value="Unassembled WGS sequence"/>
</dbReference>
<evidence type="ECO:0000313" key="4">
    <source>
        <dbReference type="EMBL" id="RNA27373.1"/>
    </source>
</evidence>
<evidence type="ECO:0000259" key="3">
    <source>
        <dbReference type="PROSITE" id="PS50085"/>
    </source>
</evidence>
<dbReference type="GO" id="GO:0051056">
    <property type="term" value="P:regulation of small GTPase mediated signal transduction"/>
    <property type="evidence" value="ECO:0007669"/>
    <property type="project" value="InterPro"/>
</dbReference>
<dbReference type="EMBL" id="REGN01002552">
    <property type="protein sequence ID" value="RNA27373.1"/>
    <property type="molecule type" value="Genomic_DNA"/>
</dbReference>
<keyword evidence="5" id="KW-1185">Reference proteome</keyword>
<dbReference type="GO" id="GO:0005737">
    <property type="term" value="C:cytoplasm"/>
    <property type="evidence" value="ECO:0007669"/>
    <property type="project" value="TreeGrafter"/>
</dbReference>
<keyword evidence="1" id="KW-0343">GTPase activation</keyword>
<dbReference type="STRING" id="10195.A0A3M7RUX9"/>
<accession>A0A3M7RUX9</accession>
<dbReference type="Pfam" id="PF02145">
    <property type="entry name" value="Rap_GAP"/>
    <property type="match status" value="1"/>
</dbReference>
<evidence type="ECO:0000313" key="5">
    <source>
        <dbReference type="Proteomes" id="UP000276133"/>
    </source>
</evidence>
<evidence type="ECO:0000256" key="2">
    <source>
        <dbReference type="SAM" id="MobiDB-lite"/>
    </source>
</evidence>
<name>A0A3M7RUX9_BRAPC</name>
<dbReference type="PANTHER" id="PTHR10063:SF11">
    <property type="entry name" value="RHO GTPASE-ACTIVATING PROTEIN CG5521-RELATED"/>
    <property type="match status" value="1"/>
</dbReference>
<dbReference type="InterPro" id="IPR000331">
    <property type="entry name" value="Rap/Ran_GAP_dom"/>
</dbReference>
<feature type="domain" description="Rap-GAP" evidence="3">
    <location>
        <begin position="316"/>
        <end position="524"/>
    </location>
</feature>
<dbReference type="PROSITE" id="PS50085">
    <property type="entry name" value="RAPGAP"/>
    <property type="match status" value="1"/>
</dbReference>
<evidence type="ECO:0000256" key="1">
    <source>
        <dbReference type="ARBA" id="ARBA00022468"/>
    </source>
</evidence>
<dbReference type="FunFam" id="3.40.50.11210:FF:000001">
    <property type="entry name" value="Ral GTPase-activating protein subunit alpha-1 isoform 1"/>
    <property type="match status" value="1"/>
</dbReference>
<comment type="caution">
    <text evidence="4">The sequence shown here is derived from an EMBL/GenBank/DDBJ whole genome shotgun (WGS) entry which is preliminary data.</text>
</comment>
<gene>
    <name evidence="4" type="ORF">BpHYR1_003525</name>
</gene>
<dbReference type="OrthoDB" id="19311at2759"/>
<dbReference type="GO" id="GO:0005634">
    <property type="term" value="C:nucleus"/>
    <property type="evidence" value="ECO:0007669"/>
    <property type="project" value="InterPro"/>
</dbReference>
<feature type="region of interest" description="Disordered" evidence="2">
    <location>
        <begin position="254"/>
        <end position="273"/>
    </location>
</feature>
<dbReference type="PANTHER" id="PTHR10063">
    <property type="entry name" value="TUBERIN"/>
    <property type="match status" value="1"/>
</dbReference>
<dbReference type="InterPro" id="IPR027107">
    <property type="entry name" value="Tuberin/Ral-act_asu"/>
</dbReference>
<proteinExistence type="predicted"/>
<dbReference type="GO" id="GO:0005096">
    <property type="term" value="F:GTPase activator activity"/>
    <property type="evidence" value="ECO:0007669"/>
    <property type="project" value="UniProtKB-KW"/>
</dbReference>
<dbReference type="Gene3D" id="3.40.50.11210">
    <property type="entry name" value="Rap/Ran-GAP"/>
    <property type="match status" value="1"/>
</dbReference>
<dbReference type="InterPro" id="IPR035974">
    <property type="entry name" value="Rap/Ran-GAP_sf"/>
</dbReference>
<reference evidence="4 5" key="1">
    <citation type="journal article" date="2018" name="Sci. Rep.">
        <title>Genomic signatures of local adaptation to the degree of environmental predictability in rotifers.</title>
        <authorList>
            <person name="Franch-Gras L."/>
            <person name="Hahn C."/>
            <person name="Garcia-Roger E.M."/>
            <person name="Carmona M.J."/>
            <person name="Serra M."/>
            <person name="Gomez A."/>
        </authorList>
    </citation>
    <scope>NUCLEOTIDE SEQUENCE [LARGE SCALE GENOMIC DNA]</scope>
    <source>
        <strain evidence="4">HYR1</strain>
    </source>
</reference>
<dbReference type="AlphaFoldDB" id="A0A3M7RUX9"/>
<dbReference type="SUPFAM" id="SSF111347">
    <property type="entry name" value="Rap/Ran-GAP"/>
    <property type="match status" value="1"/>
</dbReference>
<sequence length="589" mass="66201">MEATTLLIISHLLNHLNHYPYGTYGPTKICSSCNEISDLVLMQSSDCKQSDSNNNSSVPSDELSILLFEQPNVQFFSVNNQYLISLVEHPIKSSSNDLFLSDSWQEQLKLCSTACRVIVRDFSGKYCWDCCLLNSLDHLAPKAKTLEIPAHPEPDNSSTQSAPHSSAENFDFQQLTSLENEQIPKDIDLLKNVIDYMNYSSPECRLDTLISIQSPSVGQYSPNLQFKDQFVFNTLDEIKEKLMACEASTDFGEKAAISSPDKQSDPEAQPTANSDLQSHHYFNLCKSFVHQMGFLSREKRQTFNLLHKSAQLLRELKSLDDQTCRETHKIALIYIAKGQQDKQSILSNEKGSKDYNDFLSALAWPVHLETHEGFMGGLQHVSSQLKSAPYYSNSLCEVLFHVSTQMNNANDQNKISKWRHLGNDSVQIIWSEHTKDYDRSILATEFADVIICVYPLSNGLYRVQIIKKASVGFFGPLFDGAILHKNIMAHLVRATAINASRVLLSSTKGYQDFYVHRAHAISNIVNKLTEKQTFEQFVSDVYSPNLEFLARTKCAESNVSANVSSPVMNSSSIAALSATHFDSEKQLVL</sequence>
<organism evidence="4 5">
    <name type="scientific">Brachionus plicatilis</name>
    <name type="common">Marine rotifer</name>
    <name type="synonym">Brachionus muelleri</name>
    <dbReference type="NCBI Taxonomy" id="10195"/>
    <lineage>
        <taxon>Eukaryota</taxon>
        <taxon>Metazoa</taxon>
        <taxon>Spiralia</taxon>
        <taxon>Gnathifera</taxon>
        <taxon>Rotifera</taxon>
        <taxon>Eurotatoria</taxon>
        <taxon>Monogononta</taxon>
        <taxon>Pseudotrocha</taxon>
        <taxon>Ploima</taxon>
        <taxon>Brachionidae</taxon>
        <taxon>Brachionus</taxon>
    </lineage>
</organism>